<name>A0A7S3MYE8_9SPIT</name>
<dbReference type="AlphaFoldDB" id="A0A7S3MYE8"/>
<feature type="region of interest" description="Disordered" evidence="1">
    <location>
        <begin position="24"/>
        <end position="49"/>
    </location>
</feature>
<organism evidence="2">
    <name type="scientific">Strombidium inclinatum</name>
    <dbReference type="NCBI Taxonomy" id="197538"/>
    <lineage>
        <taxon>Eukaryota</taxon>
        <taxon>Sar</taxon>
        <taxon>Alveolata</taxon>
        <taxon>Ciliophora</taxon>
        <taxon>Intramacronucleata</taxon>
        <taxon>Spirotrichea</taxon>
        <taxon>Oligotrichia</taxon>
        <taxon>Strombidiidae</taxon>
        <taxon>Strombidium</taxon>
    </lineage>
</organism>
<reference evidence="2" key="1">
    <citation type="submission" date="2021-01" db="EMBL/GenBank/DDBJ databases">
        <authorList>
            <person name="Corre E."/>
            <person name="Pelletier E."/>
            <person name="Niang G."/>
            <person name="Scheremetjew M."/>
            <person name="Finn R."/>
            <person name="Kale V."/>
            <person name="Holt S."/>
            <person name="Cochrane G."/>
            <person name="Meng A."/>
            <person name="Brown T."/>
            <person name="Cohen L."/>
        </authorList>
    </citation>
    <scope>NUCLEOTIDE SEQUENCE</scope>
    <source>
        <strain evidence="2">S3</strain>
    </source>
</reference>
<proteinExistence type="predicted"/>
<protein>
    <submittedName>
        <fullName evidence="2">Uncharacterized protein</fullName>
    </submittedName>
</protein>
<gene>
    <name evidence="2" type="ORF">SINC0208_LOCUS8004</name>
</gene>
<feature type="compositionally biased region" description="Basic and acidic residues" evidence="1">
    <location>
        <begin position="39"/>
        <end position="49"/>
    </location>
</feature>
<evidence type="ECO:0000256" key="1">
    <source>
        <dbReference type="SAM" id="MobiDB-lite"/>
    </source>
</evidence>
<evidence type="ECO:0000313" key="2">
    <source>
        <dbReference type="EMBL" id="CAE0327377.1"/>
    </source>
</evidence>
<accession>A0A7S3MYE8</accession>
<dbReference type="EMBL" id="HBIH01020120">
    <property type="protein sequence ID" value="CAE0327377.1"/>
    <property type="molecule type" value="Transcribed_RNA"/>
</dbReference>
<sequence>MDILDEHLKQENDMIAKKICSDGTLEGGSFSSNNSNEKVNNHSDNEEEKFAVVEEDPVATELTQKRESKCQELRQKLMDMNWSKDKARTKLLGDQWFQGRTGVCCNNSKYEEDSD</sequence>